<accession>A0A8E0RYB3</accession>
<gene>
    <name evidence="10" type="ORF">FBUS_06825</name>
</gene>
<evidence type="ECO:0000256" key="1">
    <source>
        <dbReference type="ARBA" id="ARBA00004409"/>
    </source>
</evidence>
<evidence type="ECO:0000256" key="6">
    <source>
        <dbReference type="ARBA" id="ARBA00023136"/>
    </source>
</evidence>
<sequence length="668" mass="75579">MSWISEWANKAEHLLNTLDSSAAGAFNVHRNRNPPPLFDNSVSARSALPEIVRDLEFDSANASQPANDPSADTGSQSMRSHAASKPKSSPKLKTEKCAFCISRKVTIYSFFTQLPHLHFTKSSSSSNSPNTSGAAFDRPFVSLGNSTGALSLLESTHAGFEETATSSGYETVDSSRLSAFDEVNQGSPPILVNESANQFLSPFKANLTQETAMDTKLENKLLRSEVSSLSQEVSDLLKRNHKVVEENKELRGQVERVASQLRDSDARVRELQVKVKELLLDSSAISTRDEKVTQLEQQLAATQTDLLTARNHLESSRERTKTIEYSLQESRRQNEIAEKRAELAQKESSRLVKELAQYKEKAAHILTMKENLIASLRGAESNLTNPNETSDVDRELIKSLQAECDMLREEVSRWRIEADHRELSMQELEIQMQSERESLRRDLDLAEQHAQREKQLREDADCELVQLKRQLREYEDNTSRQKADWHAQLTASETEVGRLRQAMARRHPSGSSQFLANSSSTELTQTDTEHVLSLELRLRQLSDNLLTKQDALDSVLAQNHALKIRLERAQSDNESLASALSTQGCNSPDIHVPLPYHVSGNYGWARLALHNSPIPRSLRPIPRLLDDVSIRITNLLRRWPLIRLLFFMYIAFLHLWLFWAFLFYLPSN</sequence>
<comment type="subcellular location">
    <subcellularLocation>
        <location evidence="1">Golgi apparatus membrane</location>
        <topology evidence="1">Single-pass type IV membrane protein</topology>
    </subcellularLocation>
</comment>
<keyword evidence="6 9" id="KW-0472">Membrane</keyword>
<evidence type="ECO:0000256" key="9">
    <source>
        <dbReference type="SAM" id="Phobius"/>
    </source>
</evidence>
<dbReference type="AlphaFoldDB" id="A0A8E0RYB3"/>
<dbReference type="OrthoDB" id="248903at2759"/>
<feature type="transmembrane region" description="Helical" evidence="9">
    <location>
        <begin position="641"/>
        <end position="665"/>
    </location>
</feature>
<evidence type="ECO:0000313" key="10">
    <source>
        <dbReference type="EMBL" id="KAA0194525.1"/>
    </source>
</evidence>
<keyword evidence="11" id="KW-1185">Reference proteome</keyword>
<evidence type="ECO:0000256" key="7">
    <source>
        <dbReference type="SAM" id="Coils"/>
    </source>
</evidence>
<evidence type="ECO:0000256" key="5">
    <source>
        <dbReference type="ARBA" id="ARBA00023054"/>
    </source>
</evidence>
<proteinExistence type="predicted"/>
<evidence type="ECO:0000256" key="2">
    <source>
        <dbReference type="ARBA" id="ARBA00022692"/>
    </source>
</evidence>
<keyword evidence="4" id="KW-0333">Golgi apparatus</keyword>
<dbReference type="GO" id="GO:0000301">
    <property type="term" value="P:retrograde transport, vesicle recycling within Golgi"/>
    <property type="evidence" value="ECO:0007669"/>
    <property type="project" value="TreeGrafter"/>
</dbReference>
<comment type="caution">
    <text evidence="10">The sequence shown here is derived from an EMBL/GenBank/DDBJ whole genome shotgun (WGS) entry which is preliminary data.</text>
</comment>
<feature type="region of interest" description="Disordered" evidence="8">
    <location>
        <begin position="60"/>
        <end position="90"/>
    </location>
</feature>
<dbReference type="GO" id="GO:0031985">
    <property type="term" value="C:Golgi cisterna"/>
    <property type="evidence" value="ECO:0007669"/>
    <property type="project" value="TreeGrafter"/>
</dbReference>
<reference evidence="10" key="1">
    <citation type="submission" date="2019-05" db="EMBL/GenBank/DDBJ databases">
        <title>Annotation for the trematode Fasciolopsis buski.</title>
        <authorList>
            <person name="Choi Y.-J."/>
        </authorList>
    </citation>
    <scope>NUCLEOTIDE SEQUENCE</scope>
    <source>
        <strain evidence="10">HT</strain>
        <tissue evidence="10">Whole worm</tissue>
    </source>
</reference>
<evidence type="ECO:0000313" key="11">
    <source>
        <dbReference type="Proteomes" id="UP000728185"/>
    </source>
</evidence>
<dbReference type="Pfam" id="PF09787">
    <property type="entry name" value="Golgin_A5"/>
    <property type="match status" value="1"/>
</dbReference>
<evidence type="ECO:0000256" key="8">
    <source>
        <dbReference type="SAM" id="MobiDB-lite"/>
    </source>
</evidence>
<keyword evidence="5 7" id="KW-0175">Coiled coil</keyword>
<name>A0A8E0RYB3_9TREM</name>
<evidence type="ECO:0000256" key="3">
    <source>
        <dbReference type="ARBA" id="ARBA00022989"/>
    </source>
</evidence>
<keyword evidence="2 9" id="KW-0812">Transmembrane</keyword>
<dbReference type="GO" id="GO:0000139">
    <property type="term" value="C:Golgi membrane"/>
    <property type="evidence" value="ECO:0007669"/>
    <property type="project" value="UniProtKB-SubCell"/>
</dbReference>
<evidence type="ECO:0000256" key="4">
    <source>
        <dbReference type="ARBA" id="ARBA00023034"/>
    </source>
</evidence>
<feature type="coiled-coil region" evidence="7">
    <location>
        <begin position="397"/>
        <end position="484"/>
    </location>
</feature>
<protein>
    <submittedName>
        <fullName evidence="10">Golgin subfamily A member 5</fullName>
    </submittedName>
</protein>
<feature type="coiled-coil region" evidence="7">
    <location>
        <begin position="219"/>
        <end position="281"/>
    </location>
</feature>
<dbReference type="PANTHER" id="PTHR13815">
    <property type="entry name" value="GOLGIN-84"/>
    <property type="match status" value="1"/>
</dbReference>
<feature type="compositionally biased region" description="Polar residues" evidence="8">
    <location>
        <begin position="60"/>
        <end position="79"/>
    </location>
</feature>
<feature type="coiled-coil region" evidence="7">
    <location>
        <begin position="552"/>
        <end position="579"/>
    </location>
</feature>
<dbReference type="GO" id="GO:0007030">
    <property type="term" value="P:Golgi organization"/>
    <property type="evidence" value="ECO:0007669"/>
    <property type="project" value="InterPro"/>
</dbReference>
<dbReference type="Proteomes" id="UP000728185">
    <property type="component" value="Unassembled WGS sequence"/>
</dbReference>
<dbReference type="InterPro" id="IPR019177">
    <property type="entry name" value="Golgin_subfamily_A_member_5"/>
</dbReference>
<dbReference type="EMBL" id="LUCM01004329">
    <property type="protein sequence ID" value="KAA0194525.1"/>
    <property type="molecule type" value="Genomic_DNA"/>
</dbReference>
<organism evidence="10 11">
    <name type="scientific">Fasciolopsis buskii</name>
    <dbReference type="NCBI Taxonomy" id="27845"/>
    <lineage>
        <taxon>Eukaryota</taxon>
        <taxon>Metazoa</taxon>
        <taxon>Spiralia</taxon>
        <taxon>Lophotrochozoa</taxon>
        <taxon>Platyhelminthes</taxon>
        <taxon>Trematoda</taxon>
        <taxon>Digenea</taxon>
        <taxon>Plagiorchiida</taxon>
        <taxon>Echinostomata</taxon>
        <taxon>Echinostomatoidea</taxon>
        <taxon>Fasciolidae</taxon>
        <taxon>Fasciolopsis</taxon>
    </lineage>
</organism>
<dbReference type="PANTHER" id="PTHR13815:SF7">
    <property type="entry name" value="GOLGIN SUBFAMILY A MEMBER 5"/>
    <property type="match status" value="1"/>
</dbReference>
<keyword evidence="3 9" id="KW-1133">Transmembrane helix</keyword>
<feature type="coiled-coil region" evidence="7">
    <location>
        <begin position="327"/>
        <end position="361"/>
    </location>
</feature>